<gene>
    <name evidence="1" type="ORF">CPB83DRAFT_900796</name>
</gene>
<organism evidence="1 2">
    <name type="scientific">Crepidotus variabilis</name>
    <dbReference type="NCBI Taxonomy" id="179855"/>
    <lineage>
        <taxon>Eukaryota</taxon>
        <taxon>Fungi</taxon>
        <taxon>Dikarya</taxon>
        <taxon>Basidiomycota</taxon>
        <taxon>Agaricomycotina</taxon>
        <taxon>Agaricomycetes</taxon>
        <taxon>Agaricomycetidae</taxon>
        <taxon>Agaricales</taxon>
        <taxon>Agaricineae</taxon>
        <taxon>Crepidotaceae</taxon>
        <taxon>Crepidotus</taxon>
    </lineage>
</organism>
<dbReference type="EMBL" id="MU158093">
    <property type="protein sequence ID" value="KAF9521381.1"/>
    <property type="molecule type" value="Genomic_DNA"/>
</dbReference>
<sequence length="176" mass="20012">MTKRTDRGFRTLEPGYRDYLILLRPGRFWAQPQLCFPVPWQMHYPIVPIESYVPVTNGPRSTPLSKVSGALELSAVRVVFTPIPDLIVPYPFGPLRMADMDHRTRTPRPRTAYAVPISRPVVLREALVELDLTAINYLDEHCDDFPDLCYMGGTSTVTHQSGTLRFPPWEALQSNS</sequence>
<comment type="caution">
    <text evidence="1">The sequence shown here is derived from an EMBL/GenBank/DDBJ whole genome shotgun (WGS) entry which is preliminary data.</text>
</comment>
<protein>
    <submittedName>
        <fullName evidence="1">Uncharacterized protein</fullName>
    </submittedName>
</protein>
<dbReference type="Proteomes" id="UP000807306">
    <property type="component" value="Unassembled WGS sequence"/>
</dbReference>
<proteinExistence type="predicted"/>
<evidence type="ECO:0000313" key="1">
    <source>
        <dbReference type="EMBL" id="KAF9521381.1"/>
    </source>
</evidence>
<name>A0A9P6BBW9_9AGAR</name>
<accession>A0A9P6BBW9</accession>
<evidence type="ECO:0000313" key="2">
    <source>
        <dbReference type="Proteomes" id="UP000807306"/>
    </source>
</evidence>
<keyword evidence="2" id="KW-1185">Reference proteome</keyword>
<reference evidence="1" key="1">
    <citation type="submission" date="2020-11" db="EMBL/GenBank/DDBJ databases">
        <authorList>
            <consortium name="DOE Joint Genome Institute"/>
            <person name="Ahrendt S."/>
            <person name="Riley R."/>
            <person name="Andreopoulos W."/>
            <person name="Labutti K."/>
            <person name="Pangilinan J."/>
            <person name="Ruiz-Duenas F.J."/>
            <person name="Barrasa J.M."/>
            <person name="Sanchez-Garcia M."/>
            <person name="Camarero S."/>
            <person name="Miyauchi S."/>
            <person name="Serrano A."/>
            <person name="Linde D."/>
            <person name="Babiker R."/>
            <person name="Drula E."/>
            <person name="Ayuso-Fernandez I."/>
            <person name="Pacheco R."/>
            <person name="Padilla G."/>
            <person name="Ferreira P."/>
            <person name="Barriuso J."/>
            <person name="Kellner H."/>
            <person name="Castanera R."/>
            <person name="Alfaro M."/>
            <person name="Ramirez L."/>
            <person name="Pisabarro A.G."/>
            <person name="Kuo A."/>
            <person name="Tritt A."/>
            <person name="Lipzen A."/>
            <person name="He G."/>
            <person name="Yan M."/>
            <person name="Ng V."/>
            <person name="Cullen D."/>
            <person name="Martin F."/>
            <person name="Rosso M.-N."/>
            <person name="Henrissat B."/>
            <person name="Hibbett D."/>
            <person name="Martinez A.T."/>
            <person name="Grigoriev I.V."/>
        </authorList>
    </citation>
    <scope>NUCLEOTIDE SEQUENCE</scope>
    <source>
        <strain evidence="1">CBS 506.95</strain>
    </source>
</reference>
<dbReference type="AlphaFoldDB" id="A0A9P6BBW9"/>